<accession>A0A6N8CQG6</accession>
<name>A0A6N8CQG6_9BACI</name>
<dbReference type="InterPro" id="IPR002347">
    <property type="entry name" value="SDR_fam"/>
</dbReference>
<comment type="similarity">
    <text evidence="1 3">Belongs to the short-chain dehydrogenases/reductases (SDR) family.</text>
</comment>
<comment type="caution">
    <text evidence="4">The sequence shown here is derived from an EMBL/GenBank/DDBJ whole genome shotgun (WGS) entry which is preliminary data.</text>
</comment>
<dbReference type="PRINTS" id="PR00081">
    <property type="entry name" value="GDHRDH"/>
</dbReference>
<dbReference type="InterPro" id="IPR036291">
    <property type="entry name" value="NAD(P)-bd_dom_sf"/>
</dbReference>
<dbReference type="GO" id="GO:0016491">
    <property type="term" value="F:oxidoreductase activity"/>
    <property type="evidence" value="ECO:0007669"/>
    <property type="project" value="UniProtKB-KW"/>
</dbReference>
<dbReference type="Gene3D" id="3.40.50.720">
    <property type="entry name" value="NAD(P)-binding Rossmann-like Domain"/>
    <property type="match status" value="1"/>
</dbReference>
<dbReference type="InterPro" id="IPR020904">
    <property type="entry name" value="Sc_DH/Rdtase_CS"/>
</dbReference>
<dbReference type="CDD" id="cd05233">
    <property type="entry name" value="SDR_c"/>
    <property type="match status" value="1"/>
</dbReference>
<dbReference type="FunFam" id="3.40.50.720:FF:000084">
    <property type="entry name" value="Short-chain dehydrogenase reductase"/>
    <property type="match status" value="1"/>
</dbReference>
<dbReference type="Proteomes" id="UP000440978">
    <property type="component" value="Unassembled WGS sequence"/>
</dbReference>
<dbReference type="Pfam" id="PF00106">
    <property type="entry name" value="adh_short"/>
    <property type="match status" value="1"/>
</dbReference>
<gene>
    <name evidence="4" type="ORF">GMB86_04785</name>
</gene>
<dbReference type="PROSITE" id="PS00061">
    <property type="entry name" value="ADH_SHORT"/>
    <property type="match status" value="1"/>
</dbReference>
<reference evidence="4 5" key="1">
    <citation type="submission" date="2019-11" db="EMBL/GenBank/DDBJ databases">
        <title>Terrilactibacillus tamarindus sp. nov. BCM23-1 isolated from bark of Tamarindus indica.</title>
        <authorList>
            <person name="Kingkaew E."/>
            <person name="Tanasupawat S."/>
        </authorList>
    </citation>
    <scope>NUCLEOTIDE SEQUENCE [LARGE SCALE GENOMIC DNA]</scope>
    <source>
        <strain evidence="4 5">BCM23-1</strain>
    </source>
</reference>
<evidence type="ECO:0000256" key="3">
    <source>
        <dbReference type="RuleBase" id="RU000363"/>
    </source>
</evidence>
<organism evidence="4 5">
    <name type="scientific">Terrilactibacillus tamarindi</name>
    <dbReference type="NCBI Taxonomy" id="2599694"/>
    <lineage>
        <taxon>Bacteria</taxon>
        <taxon>Bacillati</taxon>
        <taxon>Bacillota</taxon>
        <taxon>Bacilli</taxon>
        <taxon>Bacillales</taxon>
        <taxon>Bacillaceae</taxon>
        <taxon>Terrilactibacillus</taxon>
    </lineage>
</organism>
<dbReference type="SUPFAM" id="SSF51735">
    <property type="entry name" value="NAD(P)-binding Rossmann-fold domains"/>
    <property type="match status" value="1"/>
</dbReference>
<evidence type="ECO:0000313" key="4">
    <source>
        <dbReference type="EMBL" id="MTT31333.1"/>
    </source>
</evidence>
<evidence type="ECO:0000313" key="5">
    <source>
        <dbReference type="Proteomes" id="UP000440978"/>
    </source>
</evidence>
<dbReference type="InterPro" id="IPR050259">
    <property type="entry name" value="SDR"/>
</dbReference>
<keyword evidence="2" id="KW-0560">Oxidoreductase</keyword>
<keyword evidence="5" id="KW-1185">Reference proteome</keyword>
<evidence type="ECO:0000256" key="1">
    <source>
        <dbReference type="ARBA" id="ARBA00006484"/>
    </source>
</evidence>
<dbReference type="RefSeq" id="WP_155217347.1">
    <property type="nucleotide sequence ID" value="NZ_WNHB01000005.1"/>
</dbReference>
<proteinExistence type="inferred from homology"/>
<protein>
    <submittedName>
        <fullName evidence="4">SDR family NAD(P)-dependent oxidoreductase</fullName>
    </submittedName>
</protein>
<dbReference type="EMBL" id="WNHB01000005">
    <property type="protein sequence ID" value="MTT31333.1"/>
    <property type="molecule type" value="Genomic_DNA"/>
</dbReference>
<dbReference type="OrthoDB" id="9804774at2"/>
<dbReference type="AlphaFoldDB" id="A0A6N8CQG6"/>
<evidence type="ECO:0000256" key="2">
    <source>
        <dbReference type="ARBA" id="ARBA00023002"/>
    </source>
</evidence>
<dbReference type="PANTHER" id="PTHR42879">
    <property type="entry name" value="3-OXOACYL-(ACYL-CARRIER-PROTEIN) REDUCTASE"/>
    <property type="match status" value="1"/>
</dbReference>
<sequence>MELKLSDKLVLVTGSTAGIGKATAKAFLEEGASVIINGRSNDKVQAVKEELSNYGNVHGIAADLADVQESKKLIEQINEIGNLDILINNLGFFEVKDFADVTDEEWLHYFEVNVLSAIRLCRHFLPLMLKRDSGRIINLSSEAGIKPLPQMIPYSMTKTSLISLSRGLAEMTKGTFVTVNSVLPGPTWTEGVANYMKGAAQAEKQDLDTFVQNYFKVNEPTSLIQRYASPEEVASIIVYLASEQAAAINGSAQRVEGGIIRSI</sequence>
<dbReference type="GO" id="GO:0008206">
    <property type="term" value="P:bile acid metabolic process"/>
    <property type="evidence" value="ECO:0007669"/>
    <property type="project" value="UniProtKB-ARBA"/>
</dbReference>
<dbReference type="PRINTS" id="PR00080">
    <property type="entry name" value="SDRFAMILY"/>
</dbReference>